<dbReference type="EMBL" id="JABRWJ010000001">
    <property type="protein sequence ID" value="NRF65498.1"/>
    <property type="molecule type" value="Genomic_DNA"/>
</dbReference>
<accession>A0ABX2E9Q2</accession>
<proteinExistence type="predicted"/>
<protein>
    <recommendedName>
        <fullName evidence="5">ABC transporter permease</fullName>
    </recommendedName>
</protein>
<keyword evidence="2" id="KW-0472">Membrane</keyword>
<sequence length="57" mass="6582">MRIDLYWKRPLFYCLIPILIFLAFVGFPPPFAPPRATRPRQEQSVPADEASRPGQLP</sequence>
<evidence type="ECO:0000313" key="4">
    <source>
        <dbReference type="Proteomes" id="UP000737171"/>
    </source>
</evidence>
<evidence type="ECO:0000313" key="3">
    <source>
        <dbReference type="EMBL" id="NRF65498.1"/>
    </source>
</evidence>
<comment type="caution">
    <text evidence="3">The sequence shown here is derived from an EMBL/GenBank/DDBJ whole genome shotgun (WGS) entry which is preliminary data.</text>
</comment>
<feature type="transmembrane region" description="Helical" evidence="2">
    <location>
        <begin position="12"/>
        <end position="31"/>
    </location>
</feature>
<keyword evidence="4" id="KW-1185">Reference proteome</keyword>
<feature type="region of interest" description="Disordered" evidence="1">
    <location>
        <begin position="34"/>
        <end position="57"/>
    </location>
</feature>
<gene>
    <name evidence="3" type="ORF">HLB44_00735</name>
</gene>
<dbReference type="Proteomes" id="UP000737171">
    <property type="component" value="Unassembled WGS sequence"/>
</dbReference>
<keyword evidence="2" id="KW-1133">Transmembrane helix</keyword>
<name>A0ABX2E9Q2_9BURK</name>
<evidence type="ECO:0008006" key="5">
    <source>
        <dbReference type="Google" id="ProtNLM"/>
    </source>
</evidence>
<evidence type="ECO:0000256" key="1">
    <source>
        <dbReference type="SAM" id="MobiDB-lite"/>
    </source>
</evidence>
<dbReference type="RefSeq" id="WP_173119598.1">
    <property type="nucleotide sequence ID" value="NZ_JABRWJ010000001.1"/>
</dbReference>
<keyword evidence="2" id="KW-0812">Transmembrane</keyword>
<organism evidence="3 4">
    <name type="scientific">Pseudaquabacterium terrae</name>
    <dbReference type="NCBI Taxonomy" id="2732868"/>
    <lineage>
        <taxon>Bacteria</taxon>
        <taxon>Pseudomonadati</taxon>
        <taxon>Pseudomonadota</taxon>
        <taxon>Betaproteobacteria</taxon>
        <taxon>Burkholderiales</taxon>
        <taxon>Sphaerotilaceae</taxon>
        <taxon>Pseudaquabacterium</taxon>
    </lineage>
</organism>
<evidence type="ECO:0000256" key="2">
    <source>
        <dbReference type="SAM" id="Phobius"/>
    </source>
</evidence>
<reference evidence="3 4" key="1">
    <citation type="submission" date="2020-05" db="EMBL/GenBank/DDBJ databases">
        <title>Aquincola sp. isolate from soil.</title>
        <authorList>
            <person name="Han J."/>
            <person name="Kim D.-U."/>
        </authorList>
    </citation>
    <scope>NUCLEOTIDE SEQUENCE [LARGE SCALE GENOMIC DNA]</scope>
    <source>
        <strain evidence="3 4">S2</strain>
    </source>
</reference>